<dbReference type="RefSeq" id="XP_018324272.1">
    <property type="nucleotide sequence ID" value="XM_018468770.1"/>
</dbReference>
<dbReference type="GeneID" id="108736371"/>
<feature type="transmembrane region" description="Helical" evidence="6">
    <location>
        <begin position="475"/>
        <end position="494"/>
    </location>
</feature>
<evidence type="ECO:0000313" key="8">
    <source>
        <dbReference type="Proteomes" id="UP000192223"/>
    </source>
</evidence>
<feature type="transmembrane region" description="Helical" evidence="6">
    <location>
        <begin position="363"/>
        <end position="384"/>
    </location>
</feature>
<proteinExistence type="inferred from homology"/>
<dbReference type="SUPFAM" id="SSF103473">
    <property type="entry name" value="MFS general substrate transporter"/>
    <property type="match status" value="2"/>
</dbReference>
<accession>A0A1W4WK08</accession>
<comment type="subcellular location">
    <subcellularLocation>
        <location evidence="1">Membrane</location>
        <topology evidence="1">Multi-pass membrane protein</topology>
    </subcellularLocation>
</comment>
<dbReference type="STRING" id="224129.A0A1W4WK08"/>
<feature type="transmembrane region" description="Helical" evidence="6">
    <location>
        <begin position="564"/>
        <end position="588"/>
    </location>
</feature>
<feature type="transmembrane region" description="Helical" evidence="6">
    <location>
        <begin position="506"/>
        <end position="524"/>
    </location>
</feature>
<evidence type="ECO:0000256" key="3">
    <source>
        <dbReference type="ARBA" id="ARBA00022692"/>
    </source>
</evidence>
<feature type="transmembrane region" description="Helical" evidence="6">
    <location>
        <begin position="83"/>
        <end position="101"/>
    </location>
</feature>
<evidence type="ECO:0000256" key="4">
    <source>
        <dbReference type="ARBA" id="ARBA00022989"/>
    </source>
</evidence>
<evidence type="ECO:0000256" key="1">
    <source>
        <dbReference type="ARBA" id="ARBA00004141"/>
    </source>
</evidence>
<feature type="transmembrane region" description="Helical" evidence="6">
    <location>
        <begin position="437"/>
        <end position="455"/>
    </location>
</feature>
<evidence type="ECO:0000259" key="7">
    <source>
        <dbReference type="Pfam" id="PF12832"/>
    </source>
</evidence>
<dbReference type="PANTHER" id="PTHR16172:SF27">
    <property type="entry name" value="FI19426P1"/>
    <property type="match status" value="1"/>
</dbReference>
<dbReference type="Proteomes" id="UP000192223">
    <property type="component" value="Unplaced"/>
</dbReference>
<dbReference type="CTD" id="38744"/>
<keyword evidence="8" id="KW-1185">Reference proteome</keyword>
<keyword evidence="5 6" id="KW-0472">Membrane</keyword>
<evidence type="ECO:0000256" key="2">
    <source>
        <dbReference type="ARBA" id="ARBA00005241"/>
    </source>
</evidence>
<keyword evidence="4 6" id="KW-1133">Transmembrane helix</keyword>
<evidence type="ECO:0000256" key="5">
    <source>
        <dbReference type="ARBA" id="ARBA00023136"/>
    </source>
</evidence>
<dbReference type="Gene3D" id="1.20.1250.20">
    <property type="entry name" value="MFS general substrate transporter like domains"/>
    <property type="match status" value="2"/>
</dbReference>
<organism evidence="8 9">
    <name type="scientific">Agrilus planipennis</name>
    <name type="common">Emerald ash borer</name>
    <name type="synonym">Agrilus marcopoli</name>
    <dbReference type="NCBI Taxonomy" id="224129"/>
    <lineage>
        <taxon>Eukaryota</taxon>
        <taxon>Metazoa</taxon>
        <taxon>Ecdysozoa</taxon>
        <taxon>Arthropoda</taxon>
        <taxon>Hexapoda</taxon>
        <taxon>Insecta</taxon>
        <taxon>Pterygota</taxon>
        <taxon>Neoptera</taxon>
        <taxon>Endopterygota</taxon>
        <taxon>Coleoptera</taxon>
        <taxon>Polyphaga</taxon>
        <taxon>Elateriformia</taxon>
        <taxon>Buprestoidea</taxon>
        <taxon>Buprestidae</taxon>
        <taxon>Agrilinae</taxon>
        <taxon>Agrilus</taxon>
    </lineage>
</organism>
<feature type="domain" description="Major facilitator superfamily associated" evidence="7">
    <location>
        <begin position="7"/>
        <end position="590"/>
    </location>
</feature>
<evidence type="ECO:0000256" key="6">
    <source>
        <dbReference type="SAM" id="Phobius"/>
    </source>
</evidence>
<evidence type="ECO:0000313" key="10">
    <source>
        <dbReference type="RefSeq" id="XP_018324272.1"/>
    </source>
</evidence>
<protein>
    <submittedName>
        <fullName evidence="9 10">Uncharacterized protein LOC108736371</fullName>
    </submittedName>
</protein>
<feature type="transmembrane region" description="Helical" evidence="6">
    <location>
        <begin position="324"/>
        <end position="351"/>
    </location>
</feature>
<dbReference type="PANTHER" id="PTHR16172">
    <property type="entry name" value="MAJOR FACILITATOR SUPERFAMILY DOMAIN-CONTAINING PROTEIN 6-LIKE"/>
    <property type="match status" value="1"/>
</dbReference>
<evidence type="ECO:0000313" key="9">
    <source>
        <dbReference type="RefSeq" id="XP_018324271.1"/>
    </source>
</evidence>
<dbReference type="Pfam" id="PF12832">
    <property type="entry name" value="MFS_1_like"/>
    <property type="match status" value="1"/>
</dbReference>
<name>A0A1W4WK08_AGRPL</name>
<feature type="transmembrane region" description="Helical" evidence="6">
    <location>
        <begin position="12"/>
        <end position="32"/>
    </location>
</feature>
<dbReference type="RefSeq" id="XP_018324271.1">
    <property type="nucleotide sequence ID" value="XM_018468769.2"/>
</dbReference>
<dbReference type="OrthoDB" id="6414167at2759"/>
<dbReference type="InterPro" id="IPR024989">
    <property type="entry name" value="MFS_assoc_dom"/>
</dbReference>
<reference evidence="9 10" key="1">
    <citation type="submission" date="2025-04" db="UniProtKB">
        <authorList>
            <consortium name="RefSeq"/>
        </authorList>
    </citation>
    <scope>IDENTIFICATION</scope>
    <source>
        <tissue evidence="9 10">Entire body</tissue>
    </source>
</reference>
<dbReference type="AlphaFoldDB" id="A0A1W4WK08"/>
<dbReference type="KEGG" id="apln:108736371"/>
<sequence>MKCVYSLISLKCILFLFYGAIGCLFPFLPLHMRAKELNVEESKTISLVAPCVALLGPLIAGIVADRLGASSSSNKKNSNGRYLRIMIAICFILAAIFYWLLDLVPRISKAPPAVSFVCDPAGGNVLQEKCGIEKTCHEWNPEKFASLLVTNCTFTCKNSFFTLSDITLVSPEPETSAADEYDGYDYDESHVINAEYGPENIRSGNKNFSAALVPHPHLCYVTQDKTAVCEVFTRYSHPIDLKINLNPSSNVNVQDDSNNETEICSYPIGSNFHCRIPPEVHKNLTERSPTCQPIVKCNIAQPYNASVSILTESECGYNNSVQSFWIYLLIRSVADIFPAAAVALLSAAVVIATRETSTGRGDVGKQLACGALGLAIFAPIVGAIDSPQTSLILFSTLLTLAAIIALLDGKMPLSPPEWWWHTRCGLVALPLSSIKKYNLETAGLAFVLFLLGVLWNGLDSFMPWHIATLQGDTLIIGLTITVGALPAVLFLLFAEKVVDYCGHTNLLIASFCFYIIHYIGLYVVENAWWILLFEALEIFTLHLMYATAVMYLRHLVPRKFTVLGQAIPVIVHFCLGRTIGALIAGYPYETTYYYSHREMHAGFAIAAAIIAVLYFLIYHCYLRPKYAAPLKEPPPTTPPALIQTMNGNGSYTPLRVYHNGRAKKGQFRY</sequence>
<dbReference type="GO" id="GO:0016020">
    <property type="term" value="C:membrane"/>
    <property type="evidence" value="ECO:0007669"/>
    <property type="project" value="UniProtKB-SubCell"/>
</dbReference>
<feature type="transmembrane region" description="Helical" evidence="6">
    <location>
        <begin position="600"/>
        <end position="621"/>
    </location>
</feature>
<gene>
    <name evidence="9 10" type="primary">LOC108736371</name>
</gene>
<dbReference type="InterPro" id="IPR036259">
    <property type="entry name" value="MFS_trans_sf"/>
</dbReference>
<feature type="transmembrane region" description="Helical" evidence="6">
    <location>
        <begin position="390"/>
        <end position="407"/>
    </location>
</feature>
<dbReference type="InterPro" id="IPR051717">
    <property type="entry name" value="MFS_MFSD6"/>
</dbReference>
<feature type="transmembrane region" description="Helical" evidence="6">
    <location>
        <begin position="530"/>
        <end position="552"/>
    </location>
</feature>
<feature type="transmembrane region" description="Helical" evidence="6">
    <location>
        <begin position="44"/>
        <end position="63"/>
    </location>
</feature>
<comment type="similarity">
    <text evidence="2">Belongs to the major facilitator superfamily. MFSD6 family.</text>
</comment>
<dbReference type="PROSITE" id="PS51257">
    <property type="entry name" value="PROKAR_LIPOPROTEIN"/>
    <property type="match status" value="1"/>
</dbReference>
<keyword evidence="3 6" id="KW-0812">Transmembrane</keyword>